<dbReference type="InterPro" id="IPR012677">
    <property type="entry name" value="Nucleotide-bd_a/b_plait_sf"/>
</dbReference>
<name>A0A7J0GG58_9ERIC</name>
<sequence>MATAPPSQSSLNPQTAPFIGYQGAAKVSSETSEEWAETLLIRHLPEAIPHDALSRLFSHYGASSVRPCANGRVRNCAFVDFKSEALATQAHRQLNGAADSSQYIVLLEFLMVSLSPDKKGTMRKHILDSQSLHAPSDSVAKLFERLLVHEFKHSDIRLFQASNRRSREPDERRSNKIEGFAFTSDRDVETLM</sequence>
<dbReference type="PROSITE" id="PS50102">
    <property type="entry name" value="RRM"/>
    <property type="match status" value="1"/>
</dbReference>
<dbReference type="SMART" id="SM00360">
    <property type="entry name" value="RRM"/>
    <property type="match status" value="1"/>
</dbReference>
<dbReference type="PANTHER" id="PTHR16105:SF0">
    <property type="entry name" value="RNA-BINDING REGION-CONTAINING PROTEIN 3"/>
    <property type="match status" value="1"/>
</dbReference>
<dbReference type="GO" id="GO:0030626">
    <property type="term" value="F:U12 snRNA binding"/>
    <property type="evidence" value="ECO:0007669"/>
    <property type="project" value="TreeGrafter"/>
</dbReference>
<dbReference type="Proteomes" id="UP000585474">
    <property type="component" value="Unassembled WGS sequence"/>
</dbReference>
<gene>
    <name evidence="4" type="ORF">Acr_21g0003530</name>
</gene>
<dbReference type="InterPro" id="IPR045164">
    <property type="entry name" value="RBM41/RNPC3"/>
</dbReference>
<dbReference type="PANTHER" id="PTHR16105">
    <property type="entry name" value="RNA-BINDING REGION-CONTAINING PROTEIN 3"/>
    <property type="match status" value="1"/>
</dbReference>
<reference evidence="4 5" key="1">
    <citation type="submission" date="2019-07" db="EMBL/GenBank/DDBJ databases">
        <title>De Novo Assembly of kiwifruit Actinidia rufa.</title>
        <authorList>
            <person name="Sugita-Konishi S."/>
            <person name="Sato K."/>
            <person name="Mori E."/>
            <person name="Abe Y."/>
            <person name="Kisaki G."/>
            <person name="Hamano K."/>
            <person name="Suezawa K."/>
            <person name="Otani M."/>
            <person name="Fukuda T."/>
            <person name="Manabe T."/>
            <person name="Gomi K."/>
            <person name="Tabuchi M."/>
            <person name="Akimitsu K."/>
            <person name="Kataoka I."/>
        </authorList>
    </citation>
    <scope>NUCLEOTIDE SEQUENCE [LARGE SCALE GENOMIC DNA]</scope>
    <source>
        <strain evidence="5">cv. Fuchu</strain>
    </source>
</reference>
<dbReference type="InterPro" id="IPR035979">
    <property type="entry name" value="RBD_domain_sf"/>
</dbReference>
<evidence type="ECO:0000256" key="1">
    <source>
        <dbReference type="ARBA" id="ARBA00022884"/>
    </source>
</evidence>
<organism evidence="4 5">
    <name type="scientific">Actinidia rufa</name>
    <dbReference type="NCBI Taxonomy" id="165716"/>
    <lineage>
        <taxon>Eukaryota</taxon>
        <taxon>Viridiplantae</taxon>
        <taxon>Streptophyta</taxon>
        <taxon>Embryophyta</taxon>
        <taxon>Tracheophyta</taxon>
        <taxon>Spermatophyta</taxon>
        <taxon>Magnoliopsida</taxon>
        <taxon>eudicotyledons</taxon>
        <taxon>Gunneridae</taxon>
        <taxon>Pentapetalae</taxon>
        <taxon>asterids</taxon>
        <taxon>Ericales</taxon>
        <taxon>Actinidiaceae</taxon>
        <taxon>Actinidia</taxon>
    </lineage>
</organism>
<dbReference type="AlphaFoldDB" id="A0A7J0GG58"/>
<proteinExistence type="predicted"/>
<dbReference type="SUPFAM" id="SSF54928">
    <property type="entry name" value="RNA-binding domain, RBD"/>
    <property type="match status" value="1"/>
</dbReference>
<dbReference type="GO" id="GO:0097157">
    <property type="term" value="F:pre-mRNA intronic binding"/>
    <property type="evidence" value="ECO:0007669"/>
    <property type="project" value="TreeGrafter"/>
</dbReference>
<dbReference type="Pfam" id="PF00076">
    <property type="entry name" value="RRM_1"/>
    <property type="match status" value="1"/>
</dbReference>
<feature type="domain" description="RRM" evidence="3">
    <location>
        <begin position="37"/>
        <end position="96"/>
    </location>
</feature>
<dbReference type="GO" id="GO:0005689">
    <property type="term" value="C:U12-type spliceosomal complex"/>
    <property type="evidence" value="ECO:0007669"/>
    <property type="project" value="TreeGrafter"/>
</dbReference>
<dbReference type="OrthoDB" id="277802at2759"/>
<dbReference type="Gene3D" id="3.30.70.330">
    <property type="match status" value="1"/>
</dbReference>
<keyword evidence="5" id="KW-1185">Reference proteome</keyword>
<protein>
    <submittedName>
        <fullName evidence="4">RNA-binding (RRM/RBD/RNP motifs) family protein</fullName>
    </submittedName>
</protein>
<dbReference type="GO" id="GO:0000398">
    <property type="term" value="P:mRNA splicing, via spliceosome"/>
    <property type="evidence" value="ECO:0007669"/>
    <property type="project" value="TreeGrafter"/>
</dbReference>
<evidence type="ECO:0000259" key="3">
    <source>
        <dbReference type="PROSITE" id="PS50102"/>
    </source>
</evidence>
<dbReference type="EMBL" id="BJWL01000021">
    <property type="protein sequence ID" value="GFZ09754.1"/>
    <property type="molecule type" value="Genomic_DNA"/>
</dbReference>
<keyword evidence="1 2" id="KW-0694">RNA-binding</keyword>
<evidence type="ECO:0000313" key="4">
    <source>
        <dbReference type="EMBL" id="GFZ09754.1"/>
    </source>
</evidence>
<accession>A0A7J0GG58</accession>
<dbReference type="InterPro" id="IPR000504">
    <property type="entry name" value="RRM_dom"/>
</dbReference>
<comment type="caution">
    <text evidence="4">The sequence shown here is derived from an EMBL/GenBank/DDBJ whole genome shotgun (WGS) entry which is preliminary data.</text>
</comment>
<evidence type="ECO:0000256" key="2">
    <source>
        <dbReference type="PROSITE-ProRule" id="PRU00176"/>
    </source>
</evidence>
<evidence type="ECO:0000313" key="5">
    <source>
        <dbReference type="Proteomes" id="UP000585474"/>
    </source>
</evidence>